<protein>
    <submittedName>
        <fullName evidence="1">Uncharacterized protein</fullName>
    </submittedName>
</protein>
<evidence type="ECO:0000313" key="2">
    <source>
        <dbReference type="Proteomes" id="UP001140560"/>
    </source>
</evidence>
<proteinExistence type="predicted"/>
<sequence length="152" mass="16509">MAATPTSAIGTPRPMPIFWRRVSPELLESGASGSVASLEVGAELAVEVLDREVEEACEVDDVDNVVDDSAVELEELLLVDTLLDSDSVVLLDIVSELDESVCDDCHELVSDAGTEVAALDIPRQFQEPFWLVIIQELFPKNAGDGWHVCRSD</sequence>
<comment type="caution">
    <text evidence="1">The sequence shown here is derived from an EMBL/GenBank/DDBJ whole genome shotgun (WGS) entry which is preliminary data.</text>
</comment>
<gene>
    <name evidence="1" type="ORF">N0V83_006156</name>
</gene>
<reference evidence="1" key="1">
    <citation type="submission" date="2022-10" db="EMBL/GenBank/DDBJ databases">
        <title>Tapping the CABI collections for fungal endophytes: first genome assemblies for Collariella, Neodidymelliopsis, Ascochyta clinopodiicola, Didymella pomorum, Didymosphaeria variabile, Neocosmospora piperis and Neocucurbitaria cava.</title>
        <authorList>
            <person name="Hill R."/>
        </authorList>
    </citation>
    <scope>NUCLEOTIDE SEQUENCE</scope>
    <source>
        <strain evidence="1">IMI 356814</strain>
    </source>
</reference>
<accession>A0A9W9CLD6</accession>
<organism evidence="1 2">
    <name type="scientific">Neocucurbitaria cava</name>
    <dbReference type="NCBI Taxonomy" id="798079"/>
    <lineage>
        <taxon>Eukaryota</taxon>
        <taxon>Fungi</taxon>
        <taxon>Dikarya</taxon>
        <taxon>Ascomycota</taxon>
        <taxon>Pezizomycotina</taxon>
        <taxon>Dothideomycetes</taxon>
        <taxon>Pleosporomycetidae</taxon>
        <taxon>Pleosporales</taxon>
        <taxon>Pleosporineae</taxon>
        <taxon>Cucurbitariaceae</taxon>
        <taxon>Neocucurbitaria</taxon>
    </lineage>
</organism>
<dbReference type="AlphaFoldDB" id="A0A9W9CLD6"/>
<keyword evidence="2" id="KW-1185">Reference proteome</keyword>
<name>A0A9W9CLD6_9PLEO</name>
<evidence type="ECO:0000313" key="1">
    <source>
        <dbReference type="EMBL" id="KAJ4369073.1"/>
    </source>
</evidence>
<dbReference type="Proteomes" id="UP001140560">
    <property type="component" value="Unassembled WGS sequence"/>
</dbReference>
<dbReference type="EMBL" id="JAPEUY010000010">
    <property type="protein sequence ID" value="KAJ4369073.1"/>
    <property type="molecule type" value="Genomic_DNA"/>
</dbReference>